<organism evidence="2 3">
    <name type="scientific">Mycena pura</name>
    <dbReference type="NCBI Taxonomy" id="153505"/>
    <lineage>
        <taxon>Eukaryota</taxon>
        <taxon>Fungi</taxon>
        <taxon>Dikarya</taxon>
        <taxon>Basidiomycota</taxon>
        <taxon>Agaricomycotina</taxon>
        <taxon>Agaricomycetes</taxon>
        <taxon>Agaricomycetidae</taxon>
        <taxon>Agaricales</taxon>
        <taxon>Marasmiineae</taxon>
        <taxon>Mycenaceae</taxon>
        <taxon>Mycena</taxon>
    </lineage>
</organism>
<protein>
    <submittedName>
        <fullName evidence="2">Uncharacterized protein</fullName>
    </submittedName>
</protein>
<dbReference type="Proteomes" id="UP001219525">
    <property type="component" value="Unassembled WGS sequence"/>
</dbReference>
<comment type="caution">
    <text evidence="2">The sequence shown here is derived from an EMBL/GenBank/DDBJ whole genome shotgun (WGS) entry which is preliminary data.</text>
</comment>
<sequence>MFREWVYDLNARDPVIAPFQVTDVKPEREDTRRTAALTPDTIRQCSKCQGSRQSRPRWTIQLLCNYGETPKSKDCKTARNFPRLCPPRLPSVHGHLFQLRQVHRILRVLFPLGMTHLQVLWARRQSIHAQLLRGAPNNPATERAQNPIWAMNLTGGMQSWMEFVNALMRTLARAEAKSYDKPTKSTGSTEPSEPIEDVEDTVEDFEDVLAIHEPQPIKHSPHIVANEPLSPSLHRSNEASRVAGIPAFANQSGSRHITCDNLTGAPSLRIETPIATLVQCEGLYFLAIAQVITIILDTHASNARRLELVPAVIHTHTLSLFQSRSNWPWSLWPPPRSPFECNKCYPPVPIQTKNYQRVLEHNGAHILLDELAETSKDGRCTSNGLGTVRVV</sequence>
<dbReference type="AlphaFoldDB" id="A0AAD6YB70"/>
<reference evidence="2" key="1">
    <citation type="submission" date="2023-03" db="EMBL/GenBank/DDBJ databases">
        <title>Massive genome expansion in bonnet fungi (Mycena s.s.) driven by repeated elements and novel gene families across ecological guilds.</title>
        <authorList>
            <consortium name="Lawrence Berkeley National Laboratory"/>
            <person name="Harder C.B."/>
            <person name="Miyauchi S."/>
            <person name="Viragh M."/>
            <person name="Kuo A."/>
            <person name="Thoen E."/>
            <person name="Andreopoulos B."/>
            <person name="Lu D."/>
            <person name="Skrede I."/>
            <person name="Drula E."/>
            <person name="Henrissat B."/>
            <person name="Morin E."/>
            <person name="Kohler A."/>
            <person name="Barry K."/>
            <person name="LaButti K."/>
            <person name="Morin E."/>
            <person name="Salamov A."/>
            <person name="Lipzen A."/>
            <person name="Mereny Z."/>
            <person name="Hegedus B."/>
            <person name="Baldrian P."/>
            <person name="Stursova M."/>
            <person name="Weitz H."/>
            <person name="Taylor A."/>
            <person name="Grigoriev I.V."/>
            <person name="Nagy L.G."/>
            <person name="Martin F."/>
            <person name="Kauserud H."/>
        </authorList>
    </citation>
    <scope>NUCLEOTIDE SEQUENCE</scope>
    <source>
        <strain evidence="2">9144</strain>
    </source>
</reference>
<feature type="region of interest" description="Disordered" evidence="1">
    <location>
        <begin position="176"/>
        <end position="197"/>
    </location>
</feature>
<evidence type="ECO:0000313" key="2">
    <source>
        <dbReference type="EMBL" id="KAJ7203546.1"/>
    </source>
</evidence>
<proteinExistence type="predicted"/>
<keyword evidence="3" id="KW-1185">Reference proteome</keyword>
<dbReference type="EMBL" id="JARJCW010000050">
    <property type="protein sequence ID" value="KAJ7203546.1"/>
    <property type="molecule type" value="Genomic_DNA"/>
</dbReference>
<gene>
    <name evidence="2" type="ORF">GGX14DRAFT_398708</name>
</gene>
<evidence type="ECO:0000313" key="3">
    <source>
        <dbReference type="Proteomes" id="UP001219525"/>
    </source>
</evidence>
<evidence type="ECO:0000256" key="1">
    <source>
        <dbReference type="SAM" id="MobiDB-lite"/>
    </source>
</evidence>
<accession>A0AAD6YB70</accession>
<name>A0AAD6YB70_9AGAR</name>